<dbReference type="EnsemblFungi" id="CEF79803">
    <property type="protein sequence ID" value="CEF79803"/>
    <property type="gene ID" value="FGRRES_20220"/>
</dbReference>
<reference evidence="2" key="4">
    <citation type="submission" date="2017-01" db="UniProtKB">
        <authorList>
            <consortium name="EnsemblFungi"/>
        </authorList>
    </citation>
    <scope>IDENTIFICATION</scope>
    <source>
        <strain evidence="2">PH-1 / ATCC MYA-4620 / FGSC 9075 / NRRL 31084</strain>
    </source>
</reference>
<evidence type="ECO:0000313" key="1">
    <source>
        <dbReference type="EMBL" id="CEF79803.1"/>
    </source>
</evidence>
<evidence type="ECO:0000313" key="2">
    <source>
        <dbReference type="EnsemblFungi" id="CEF79803"/>
    </source>
</evidence>
<dbReference type="EMBL" id="HG970333">
    <property type="protein sequence ID" value="CEF79803.1"/>
    <property type="molecule type" value="Genomic_DNA"/>
</dbReference>
<accession>A0A0E0S8H8</accession>
<evidence type="ECO:0000313" key="3">
    <source>
        <dbReference type="Proteomes" id="UP000070720"/>
    </source>
</evidence>
<reference evidence="2 3" key="1">
    <citation type="journal article" date="2007" name="Science">
        <title>The Fusarium graminearum genome reveals a link between localized polymorphism and pathogen specialization.</title>
        <authorList>
            <person name="Cuomo C.A."/>
            <person name="Gueldener U."/>
            <person name="Xu J.-R."/>
            <person name="Trail F."/>
            <person name="Turgeon B.G."/>
            <person name="Di Pietro A."/>
            <person name="Walton J.D."/>
            <person name="Ma L.-J."/>
            <person name="Baker S.E."/>
            <person name="Rep M."/>
            <person name="Adam G."/>
            <person name="Antoniw J."/>
            <person name="Baldwin T."/>
            <person name="Calvo S.E."/>
            <person name="Chang Y.-L."/>
            <person name="DeCaprio D."/>
            <person name="Gale L.R."/>
            <person name="Gnerre S."/>
            <person name="Goswami R.S."/>
            <person name="Hammond-Kosack K."/>
            <person name="Harris L.J."/>
            <person name="Hilburn K."/>
            <person name="Kennell J.C."/>
            <person name="Kroken S."/>
            <person name="Magnuson J.K."/>
            <person name="Mannhaupt G."/>
            <person name="Mauceli E.W."/>
            <person name="Mewes H.-W."/>
            <person name="Mitterbauer R."/>
            <person name="Muehlbauer G."/>
            <person name="Muensterkoetter M."/>
            <person name="Nelson D."/>
            <person name="O'Donnell K."/>
            <person name="Ouellet T."/>
            <person name="Qi W."/>
            <person name="Quesneville H."/>
            <person name="Roncero M.I.G."/>
            <person name="Seong K.-Y."/>
            <person name="Tetko I.V."/>
            <person name="Urban M."/>
            <person name="Waalwijk C."/>
            <person name="Ward T.J."/>
            <person name="Yao J."/>
            <person name="Birren B.W."/>
            <person name="Kistler H.C."/>
        </authorList>
    </citation>
    <scope>NUCLEOTIDE SEQUENCE [LARGE SCALE GENOMIC DNA]</scope>
    <source>
        <strain evidence="3">ATCC MYA-4620 / CBS 123657 / FGSC 9075 / NRRL 31084 / PH-1</strain>
        <strain evidence="2">PH-1 / ATCC MYA-4620 / FGSC 9075 / NRRL 31084</strain>
    </source>
</reference>
<sequence length="69" mass="7606">MTSLARQVSMVNPTCLGTATMWPLLARPSPDAHARSVCHFYVARKSADIAETYVTKVFKKSGFTNTDVE</sequence>
<accession>A0A098DLG4</accession>
<name>A0A098DLG4_GIBZE</name>
<proteinExistence type="predicted"/>
<keyword evidence="3" id="KW-1185">Reference proteome</keyword>
<reference evidence="1 3" key="3">
    <citation type="journal article" date="2015" name="BMC Genomics">
        <title>The completed genome sequence of the pathogenic ascomycete fungus Fusarium graminearum.</title>
        <authorList>
            <person name="King R."/>
            <person name="Urban M."/>
            <person name="Hammond-Kosack M.C."/>
            <person name="Hassani-Pak K."/>
            <person name="Hammond-Kosack K.E."/>
        </authorList>
    </citation>
    <scope>NUCLEOTIDE SEQUENCE [LARGE SCALE GENOMIC DNA]</scope>
    <source>
        <strain evidence="3">ATCC MYA-4620 / CBS 123657 / FGSC 9075 / NRRL 31084 / PH-1</strain>
        <strain evidence="1">PH-1</strain>
    </source>
</reference>
<dbReference type="AlphaFoldDB" id="A0A098DLG4"/>
<dbReference type="VEuPathDB" id="FungiDB:FGRAMPH1_01G16007"/>
<reference evidence="2 3" key="2">
    <citation type="journal article" date="2010" name="Nature">
        <title>Comparative genomics reveals mobile pathogenicity chromosomes in Fusarium.</title>
        <authorList>
            <person name="Ma L.J."/>
            <person name="van der Does H.C."/>
            <person name="Borkovich K.A."/>
            <person name="Coleman J.J."/>
            <person name="Daboussi M.J."/>
            <person name="Di Pietro A."/>
            <person name="Dufresne M."/>
            <person name="Freitag M."/>
            <person name="Grabherr M."/>
            <person name="Henrissat B."/>
            <person name="Houterman P.M."/>
            <person name="Kang S."/>
            <person name="Shim W.B."/>
            <person name="Woloshuk C."/>
            <person name="Xie X."/>
            <person name="Xu J.R."/>
            <person name="Antoniw J."/>
            <person name="Baker S.E."/>
            <person name="Bluhm B.H."/>
            <person name="Breakspear A."/>
            <person name="Brown D.W."/>
            <person name="Butchko R.A."/>
            <person name="Chapman S."/>
            <person name="Coulson R."/>
            <person name="Coutinho P.M."/>
            <person name="Danchin E.G."/>
            <person name="Diener A."/>
            <person name="Gale L.R."/>
            <person name="Gardiner D.M."/>
            <person name="Goff S."/>
            <person name="Hammond-Kosack K.E."/>
            <person name="Hilburn K."/>
            <person name="Hua-Van A."/>
            <person name="Jonkers W."/>
            <person name="Kazan K."/>
            <person name="Kodira C.D."/>
            <person name="Koehrsen M."/>
            <person name="Kumar L."/>
            <person name="Lee Y.H."/>
            <person name="Li L."/>
            <person name="Manners J.M."/>
            <person name="Miranda-Saavedra D."/>
            <person name="Mukherjee M."/>
            <person name="Park G."/>
            <person name="Park J."/>
            <person name="Park S.Y."/>
            <person name="Proctor R.H."/>
            <person name="Regev A."/>
            <person name="Ruiz-Roldan M.C."/>
            <person name="Sain D."/>
            <person name="Sakthikumar S."/>
            <person name="Sykes S."/>
            <person name="Schwartz D.C."/>
            <person name="Turgeon B.G."/>
            <person name="Wapinski I."/>
            <person name="Yoder O."/>
            <person name="Young S."/>
            <person name="Zeng Q."/>
            <person name="Zhou S."/>
            <person name="Galagan J."/>
            <person name="Cuomo C.A."/>
            <person name="Kistler H.C."/>
            <person name="Rep M."/>
        </authorList>
    </citation>
    <scope>GENOME REANNOTATION</scope>
    <source>
        <strain evidence="3">ATCC MYA-4620 / CBS 123657 / FGSC 9075 / NRRL 31084 / PH-1</strain>
        <strain evidence="2">PH-1 / ATCC MYA-4620 / FGSC 9075 / NRRL 31084</strain>
    </source>
</reference>
<gene>
    <name evidence="1" type="ORF">FGRAMPH1_01T16007</name>
</gene>
<dbReference type="InParanoid" id="A0A098DLG4"/>
<organism evidence="1 3">
    <name type="scientific">Gibberella zeae (strain ATCC MYA-4620 / CBS 123657 / FGSC 9075 / NRRL 31084 / PH-1)</name>
    <name type="common">Wheat head blight fungus</name>
    <name type="synonym">Fusarium graminearum</name>
    <dbReference type="NCBI Taxonomy" id="229533"/>
    <lineage>
        <taxon>Eukaryota</taxon>
        <taxon>Fungi</taxon>
        <taxon>Dikarya</taxon>
        <taxon>Ascomycota</taxon>
        <taxon>Pezizomycotina</taxon>
        <taxon>Sordariomycetes</taxon>
        <taxon>Hypocreomycetidae</taxon>
        <taxon>Hypocreales</taxon>
        <taxon>Nectriaceae</taxon>
        <taxon>Fusarium</taxon>
    </lineage>
</organism>
<dbReference type="Proteomes" id="UP000070720">
    <property type="component" value="Chromosome 2"/>
</dbReference>
<protein>
    <submittedName>
        <fullName evidence="1">Chromosome 2, complete genome</fullName>
    </submittedName>
</protein>